<evidence type="ECO:0000259" key="4">
    <source>
        <dbReference type="Pfam" id="PF24883"/>
    </source>
</evidence>
<keyword evidence="2" id="KW-0175">Coiled coil</keyword>
<dbReference type="InterPro" id="IPR029058">
    <property type="entry name" value="AB_hydrolase_fold"/>
</dbReference>
<reference evidence="5" key="1">
    <citation type="submission" date="2021-10" db="EMBL/GenBank/DDBJ databases">
        <authorList>
            <person name="Piombo E."/>
        </authorList>
    </citation>
    <scope>NUCLEOTIDE SEQUENCE</scope>
</reference>
<dbReference type="SUPFAM" id="SSF52540">
    <property type="entry name" value="P-loop containing nucleoside triphosphate hydrolases"/>
    <property type="match status" value="1"/>
</dbReference>
<sequence>MLSPRRTYASLSIVIVHGLHGHPYKTWIYKTESQDQQHELEEDEDNRRKKQKISHRVIPLFRGSKSENKEIESQSSETLVSETNIHAQGSQKGESSCIFWPRDLLPSGCPKARVLVFGYDSKVTKYTSGATNQNSVHSHSKDLLFALMRERPSGRRLIFVAHSLGGIVVKEMLAISSAWPSSEYQDVVRSTSAVVFLGTPHRGSPDLASFGEWARSFISAFRIQTTSDILDALGMKNTDLERAQEAFSAVWQMYDFRIKTFQEGLGLRGINLGVLGNKVVPDSSSLIGDYRECAETLQANHKNMCRFFGHDDPNYRKVGGEICSIYRSITDFDSRNPGQSGPMEVDSWVNMPPQSSVSKMSGHWPDEQLTASDKKLLEDLWFPGIDFRQQTVESPAEDTCDWLFQNETYQNWFHNTNQDTYQGLLLLKGKPGAGKSVLMKEAFRRSSKERSLLGGNCATAAFFFDAKGTVLQRTPAGLYRSLLYQLFPRLRRGFRDVSDVWAYRGSSKDSSEQGSYQWSTRQLEGIFASLFDTGIPFDITIFIDALDECHTDWMRSQAYFWRFATRQARKKGSRLNVCISIRQYPLVGFENCAEVIVEHHNEHDIATYVKQKLPYDSERQEEKWEEIRCAIIRKSAGVFLWVILVVEKVLRMWDEGEHPKYILSQLKILPKALRSLFSQLFDDPATGSNVLAAKLFRWVIFAVKPLRLHEWHHILAFCKQPGLSSLKEWRESDSFTENDEQLERQIKAISKGLIEVTGRSAGSQCDNVDSSSMRAGAGSLDLDVGETRVVQVIHQSVNEFFENGDGFVILLQDPAIRANWSRDDFLLWRKRYMGEGHLCIMNTALDYIFIKELDALVKARIRAEDNIACAEPTLASTALETHTGLSGDAEPSGSKAVQDLERANSAMLRYRTGLEASLDALRAVVPSPNMPYLTTEHADDRMSVDNGANTTTGEGEQPKMNKAKLLDGALKHIRRLEQSIAGLERGKNEMEKRLAAFETLSSGIGGPLLADSGQVTDKDQEAMRRDSSLTSQHCDDDGSLKRKHAELALPLRLAPKHPLSEMAGSCQSVDGTIDISQWISASKGAIDCVSDDAAEHGSTKTSVSVHTQTLDDHPALLLYVTSSFFTHAYLAQKYDADPTRIVKRLYLEGDLDRLNILREDRGTSESLIEGLQSWVRAIKILDIAYKEAQGRGTARREVARREVKRRGSVASFSSAGSFDSASGR</sequence>
<dbReference type="AlphaFoldDB" id="A0A9N9U9E5"/>
<dbReference type="GO" id="GO:0046983">
    <property type="term" value="F:protein dimerization activity"/>
    <property type="evidence" value="ECO:0007669"/>
    <property type="project" value="InterPro"/>
</dbReference>
<evidence type="ECO:0000256" key="3">
    <source>
        <dbReference type="SAM" id="MobiDB-lite"/>
    </source>
</evidence>
<dbReference type="OrthoDB" id="7464126at2759"/>
<dbReference type="SUPFAM" id="SSF53474">
    <property type="entry name" value="alpha/beta-Hydrolases"/>
    <property type="match status" value="1"/>
</dbReference>
<dbReference type="Gene3D" id="4.10.280.10">
    <property type="entry name" value="Helix-loop-helix DNA-binding domain"/>
    <property type="match status" value="1"/>
</dbReference>
<dbReference type="InterPro" id="IPR056884">
    <property type="entry name" value="NPHP3-like_N"/>
</dbReference>
<feature type="compositionally biased region" description="Low complexity" evidence="3">
    <location>
        <begin position="1208"/>
        <end position="1224"/>
    </location>
</feature>
<name>A0A9N9U9E5_9HYPO</name>
<feature type="region of interest" description="Disordered" evidence="3">
    <location>
        <begin position="64"/>
        <end position="87"/>
    </location>
</feature>
<evidence type="ECO:0000256" key="1">
    <source>
        <dbReference type="ARBA" id="ARBA00022737"/>
    </source>
</evidence>
<comment type="caution">
    <text evidence="5">The sequence shown here is derived from an EMBL/GenBank/DDBJ whole genome shotgun (WGS) entry which is preliminary data.</text>
</comment>
<dbReference type="InterPro" id="IPR036638">
    <property type="entry name" value="HLH_DNA-bd_sf"/>
</dbReference>
<feature type="compositionally biased region" description="Polar residues" evidence="3">
    <location>
        <begin position="73"/>
        <end position="87"/>
    </location>
</feature>
<dbReference type="Gene3D" id="3.40.50.1820">
    <property type="entry name" value="alpha/beta hydrolase"/>
    <property type="match status" value="1"/>
</dbReference>
<accession>A0A9N9U9E5</accession>
<evidence type="ECO:0000256" key="2">
    <source>
        <dbReference type="SAM" id="Coils"/>
    </source>
</evidence>
<dbReference type="Proteomes" id="UP000754883">
    <property type="component" value="Unassembled WGS sequence"/>
</dbReference>
<dbReference type="SUPFAM" id="SSF47459">
    <property type="entry name" value="HLH, helix-loop-helix DNA-binding domain"/>
    <property type="match status" value="1"/>
</dbReference>
<dbReference type="InterPro" id="IPR027417">
    <property type="entry name" value="P-loop_NTPase"/>
</dbReference>
<gene>
    <name evidence="5" type="ORF">CBYS24578_00007358</name>
</gene>
<keyword evidence="1" id="KW-0677">Repeat</keyword>
<feature type="domain" description="Nephrocystin 3-like N-terminal" evidence="4">
    <location>
        <begin position="398"/>
        <end position="581"/>
    </location>
</feature>
<dbReference type="PANTHER" id="PTHR10039">
    <property type="entry name" value="AMELOGENIN"/>
    <property type="match status" value="1"/>
</dbReference>
<evidence type="ECO:0000313" key="5">
    <source>
        <dbReference type="EMBL" id="CAG9980394.1"/>
    </source>
</evidence>
<feature type="compositionally biased region" description="Basic and acidic residues" evidence="3">
    <location>
        <begin position="1189"/>
        <end position="1201"/>
    </location>
</feature>
<proteinExistence type="predicted"/>
<feature type="region of interest" description="Disordered" evidence="3">
    <location>
        <begin position="1189"/>
        <end position="1224"/>
    </location>
</feature>
<protein>
    <recommendedName>
        <fullName evidence="4">Nephrocystin 3-like N-terminal domain-containing protein</fullName>
    </recommendedName>
</protein>
<feature type="coiled-coil region" evidence="2">
    <location>
        <begin position="973"/>
        <end position="1000"/>
    </location>
</feature>
<dbReference type="Pfam" id="PF24883">
    <property type="entry name" value="NPHP3_N"/>
    <property type="match status" value="1"/>
</dbReference>
<evidence type="ECO:0000313" key="6">
    <source>
        <dbReference type="Proteomes" id="UP000754883"/>
    </source>
</evidence>
<dbReference type="PANTHER" id="PTHR10039:SF5">
    <property type="entry name" value="NACHT DOMAIN-CONTAINING PROTEIN"/>
    <property type="match status" value="1"/>
</dbReference>
<dbReference type="EMBL" id="CABFNO020001317">
    <property type="protein sequence ID" value="CAG9980394.1"/>
    <property type="molecule type" value="Genomic_DNA"/>
</dbReference>
<keyword evidence="6" id="KW-1185">Reference proteome</keyword>
<dbReference type="Gene3D" id="3.40.50.300">
    <property type="entry name" value="P-loop containing nucleotide triphosphate hydrolases"/>
    <property type="match status" value="1"/>
</dbReference>
<organism evidence="5 6">
    <name type="scientific">Clonostachys byssicola</name>
    <dbReference type="NCBI Taxonomy" id="160290"/>
    <lineage>
        <taxon>Eukaryota</taxon>
        <taxon>Fungi</taxon>
        <taxon>Dikarya</taxon>
        <taxon>Ascomycota</taxon>
        <taxon>Pezizomycotina</taxon>
        <taxon>Sordariomycetes</taxon>
        <taxon>Hypocreomycetidae</taxon>
        <taxon>Hypocreales</taxon>
        <taxon>Bionectriaceae</taxon>
        <taxon>Clonostachys</taxon>
    </lineage>
</organism>